<dbReference type="eggNOG" id="COG0545">
    <property type="taxonomic scope" value="Bacteria"/>
</dbReference>
<dbReference type="OrthoDB" id="25996at2"/>
<dbReference type="PROSITE" id="PS50059">
    <property type="entry name" value="FKBP_PPIASE"/>
    <property type="match status" value="1"/>
</dbReference>
<dbReference type="Pfam" id="PF00254">
    <property type="entry name" value="FKBP_C"/>
    <property type="match status" value="1"/>
</dbReference>
<dbReference type="EC" id="5.2.1.8" evidence="6"/>
<evidence type="ECO:0000259" key="8">
    <source>
        <dbReference type="PROSITE" id="PS50059"/>
    </source>
</evidence>
<dbReference type="PANTHER" id="PTHR43811:SF19">
    <property type="entry name" value="39 KDA FK506-BINDING NUCLEAR PROTEIN"/>
    <property type="match status" value="1"/>
</dbReference>
<evidence type="ECO:0000256" key="5">
    <source>
        <dbReference type="PROSITE-ProRule" id="PRU00277"/>
    </source>
</evidence>
<dbReference type="PROSITE" id="PS51257">
    <property type="entry name" value="PROKAR_LIPOPROTEIN"/>
    <property type="match status" value="1"/>
</dbReference>
<keyword evidence="7" id="KW-0732">Signal</keyword>
<dbReference type="InterPro" id="IPR001179">
    <property type="entry name" value="PPIase_FKBP_dom"/>
</dbReference>
<comment type="catalytic activity">
    <reaction evidence="1 5 6">
        <text>[protein]-peptidylproline (omega=180) = [protein]-peptidylproline (omega=0)</text>
        <dbReference type="Rhea" id="RHEA:16237"/>
        <dbReference type="Rhea" id="RHEA-COMP:10747"/>
        <dbReference type="Rhea" id="RHEA-COMP:10748"/>
        <dbReference type="ChEBI" id="CHEBI:83833"/>
        <dbReference type="ChEBI" id="CHEBI:83834"/>
        <dbReference type="EC" id="5.2.1.8"/>
    </reaction>
</comment>
<proteinExistence type="inferred from homology"/>
<dbReference type="SUPFAM" id="SSF54534">
    <property type="entry name" value="FKBP-like"/>
    <property type="match status" value="1"/>
</dbReference>
<evidence type="ECO:0000256" key="2">
    <source>
        <dbReference type="ARBA" id="ARBA00006577"/>
    </source>
</evidence>
<evidence type="ECO:0000256" key="1">
    <source>
        <dbReference type="ARBA" id="ARBA00000971"/>
    </source>
</evidence>
<protein>
    <recommendedName>
        <fullName evidence="6">Peptidyl-prolyl cis-trans isomerase</fullName>
        <ecNumber evidence="6">5.2.1.8</ecNumber>
    </recommendedName>
</protein>
<evidence type="ECO:0000256" key="6">
    <source>
        <dbReference type="RuleBase" id="RU003915"/>
    </source>
</evidence>
<dbReference type="HOGENOM" id="CLU_053307_0_0_11"/>
<dbReference type="Proteomes" id="UP000002200">
    <property type="component" value="Chromosome"/>
</dbReference>
<keyword evidence="4 5" id="KW-0413">Isomerase</keyword>
<dbReference type="AlphaFoldDB" id="Q83GH0"/>
<comment type="similarity">
    <text evidence="2 6">Belongs to the FKBP-type PPIase family.</text>
</comment>
<feature type="chain" id="PRO_5038506851" description="Peptidyl-prolyl cis-trans isomerase" evidence="7">
    <location>
        <begin position="22"/>
        <end position="294"/>
    </location>
</feature>
<dbReference type="Gene3D" id="3.10.50.40">
    <property type="match status" value="1"/>
</dbReference>
<evidence type="ECO:0000256" key="3">
    <source>
        <dbReference type="ARBA" id="ARBA00023110"/>
    </source>
</evidence>
<dbReference type="KEGG" id="twh:TWT_319"/>
<keyword evidence="3 5" id="KW-0697">Rotamase</keyword>
<gene>
    <name evidence="9" type="ordered locus">TWT_319</name>
</gene>
<dbReference type="GO" id="GO:0003755">
    <property type="term" value="F:peptidyl-prolyl cis-trans isomerase activity"/>
    <property type="evidence" value="ECO:0007669"/>
    <property type="project" value="UniProtKB-UniRule"/>
</dbReference>
<reference evidence="9 10" key="1">
    <citation type="journal article" date="2003" name="Genome Res.">
        <title>Tropheryma whipplei twist: a human pathogenic Actinobacteria with a reduced genome.</title>
        <authorList>
            <person name="Raoult D."/>
            <person name="Ogata H."/>
            <person name="Audic S."/>
            <person name="Robert C."/>
            <person name="Suhre K."/>
            <person name="Drancourt M."/>
            <person name="Claverie J.-M."/>
        </authorList>
    </citation>
    <scope>NUCLEOTIDE SEQUENCE [LARGE SCALE GENOMIC DNA]</scope>
    <source>
        <strain evidence="9 10">Twist</strain>
    </source>
</reference>
<evidence type="ECO:0000313" key="9">
    <source>
        <dbReference type="EMBL" id="AAO44416.1"/>
    </source>
</evidence>
<dbReference type="PANTHER" id="PTHR43811">
    <property type="entry name" value="FKBP-TYPE PEPTIDYL-PROLYL CIS-TRANS ISOMERASE FKPA"/>
    <property type="match status" value="1"/>
</dbReference>
<evidence type="ECO:0000313" key="10">
    <source>
        <dbReference type="Proteomes" id="UP000002200"/>
    </source>
</evidence>
<accession>Q83GH0</accession>
<keyword evidence="10" id="KW-1185">Reference proteome</keyword>
<organism evidence="9 10">
    <name type="scientific">Tropheryma whipplei (strain Twist)</name>
    <name type="common">Whipple's bacillus</name>
    <dbReference type="NCBI Taxonomy" id="203267"/>
    <lineage>
        <taxon>Bacteria</taxon>
        <taxon>Bacillati</taxon>
        <taxon>Actinomycetota</taxon>
        <taxon>Actinomycetes</taxon>
        <taxon>Micrococcales</taxon>
        <taxon>Tropherymataceae</taxon>
        <taxon>Tropheryma</taxon>
    </lineage>
</organism>
<dbReference type="EMBL" id="AE014184">
    <property type="protein sequence ID" value="AAO44416.1"/>
    <property type="molecule type" value="Genomic_DNA"/>
</dbReference>
<evidence type="ECO:0000256" key="4">
    <source>
        <dbReference type="ARBA" id="ARBA00023235"/>
    </source>
</evidence>
<feature type="domain" description="PPIase FKBP-type" evidence="8">
    <location>
        <begin position="206"/>
        <end position="291"/>
    </location>
</feature>
<dbReference type="STRING" id="203267.TWT_319"/>
<dbReference type="InterPro" id="IPR046357">
    <property type="entry name" value="PPIase_dom_sf"/>
</dbReference>
<dbReference type="GeneID" id="67388229"/>
<sequence length="294" mass="30874">MVSLKFVVLTFGLVALLSGCADQGIKVDGKFGTPVRVSIETVVKVKDVTRTVIDEGDGPELKSGDLVAYQVAYFNGTTGDRIKPGEFGTARGISTYTVGQGAYLDKILQKVKVHSRILAQVPGALLWGSDSRPEGVGERDNAVVVLDVLNVIATKLNGPKKPSPPGLPTVVDSANGPKILPVTAPAPQALSVVTLIEGSGHPVKPTDKVTVHYVGALWSGKVFDSSWNRRAPAEFLLDGLIKGVKDGLVGAKVGSRLLIVVPPALGYGDKAQGDIPANSTLIFVFDILMATSRN</sequence>
<evidence type="ECO:0000256" key="7">
    <source>
        <dbReference type="SAM" id="SignalP"/>
    </source>
</evidence>
<dbReference type="RefSeq" id="WP_011096401.1">
    <property type="nucleotide sequence ID" value="NC_004572.3"/>
</dbReference>
<name>Q83GH0_TROWT</name>
<feature type="signal peptide" evidence="7">
    <location>
        <begin position="1"/>
        <end position="21"/>
    </location>
</feature>